<dbReference type="NCBIfam" id="NF003108">
    <property type="entry name" value="PRK04031.1-1"/>
    <property type="match status" value="1"/>
</dbReference>
<dbReference type="Proteomes" id="UP000010469">
    <property type="component" value="Chromosome"/>
</dbReference>
<dbReference type="eggNOG" id="arCOG04281">
    <property type="taxonomic scope" value="Archaea"/>
</dbReference>
<dbReference type="InterPro" id="IPR034154">
    <property type="entry name" value="TOPRIM_DnaG/twinkle"/>
</dbReference>
<dbReference type="AlphaFoldDB" id="L0ABI7"/>
<dbReference type="HAMAP" id="MF_00007">
    <property type="entry name" value="DNA_primase_DnaG_arc"/>
    <property type="match status" value="1"/>
</dbReference>
<dbReference type="STRING" id="1056495.Calag_0753"/>
<dbReference type="CDD" id="cd01029">
    <property type="entry name" value="TOPRIM_primases"/>
    <property type="match status" value="1"/>
</dbReference>
<dbReference type="InterPro" id="IPR050219">
    <property type="entry name" value="DnaG_primase"/>
</dbReference>
<evidence type="ECO:0000256" key="2">
    <source>
        <dbReference type="ARBA" id="ARBA00022515"/>
    </source>
</evidence>
<gene>
    <name evidence="10" type="primary">dnaG</name>
    <name evidence="13" type="ordered locus">Calag_0753</name>
</gene>
<dbReference type="KEGG" id="clg:Calag_0753"/>
<dbReference type="InterPro" id="IPR006171">
    <property type="entry name" value="TOPRIM_dom"/>
</dbReference>
<dbReference type="GO" id="GO:0005737">
    <property type="term" value="C:cytoplasm"/>
    <property type="evidence" value="ECO:0007669"/>
    <property type="project" value="TreeGrafter"/>
</dbReference>
<dbReference type="InParanoid" id="L0ABI7"/>
<accession>L0ABI7</accession>
<keyword evidence="1 10" id="KW-0240">DNA-directed RNA polymerase</keyword>
<dbReference type="GeneID" id="14212013"/>
<dbReference type="PANTHER" id="PTHR30313">
    <property type="entry name" value="DNA PRIMASE"/>
    <property type="match status" value="1"/>
</dbReference>
<evidence type="ECO:0000256" key="7">
    <source>
        <dbReference type="ARBA" id="ARBA00022835"/>
    </source>
</evidence>
<dbReference type="GO" id="GO:0003899">
    <property type="term" value="F:DNA-directed RNA polymerase activity"/>
    <property type="evidence" value="ECO:0007669"/>
    <property type="project" value="UniProtKB-UniRule"/>
</dbReference>
<dbReference type="GO" id="GO:0008143">
    <property type="term" value="F:poly(A) binding"/>
    <property type="evidence" value="ECO:0007669"/>
    <property type="project" value="InterPro"/>
</dbReference>
<evidence type="ECO:0000313" key="14">
    <source>
        <dbReference type="Proteomes" id="UP000010469"/>
    </source>
</evidence>
<dbReference type="HOGENOM" id="CLU_034626_0_0_2"/>
<dbReference type="InterPro" id="IPR020607">
    <property type="entry name" value="Primase_DnaG_arc"/>
</dbReference>
<comment type="function">
    <text evidence="10">RNA polymerase that catalyzes the synthesis of short RNA molecules used as primers for DNA polymerase during DNA replication. Also part of the exosome, which is a complex involved in RNA degradation. Acts as a poly(A)-binding protein that enhances the interaction between heteropolymeric, adenine-rich transcripts and the exosome.</text>
</comment>
<dbReference type="GO" id="GO:0046872">
    <property type="term" value="F:metal ion binding"/>
    <property type="evidence" value="ECO:0007669"/>
    <property type="project" value="UniProtKB-KW"/>
</dbReference>
<keyword evidence="6" id="KW-0479">Metal-binding</keyword>
<dbReference type="GO" id="GO:0006269">
    <property type="term" value="P:DNA replication, synthesis of primer"/>
    <property type="evidence" value="ECO:0007669"/>
    <property type="project" value="UniProtKB-UniRule"/>
</dbReference>
<evidence type="ECO:0000256" key="6">
    <source>
        <dbReference type="ARBA" id="ARBA00022723"/>
    </source>
</evidence>
<organism evidence="13 14">
    <name type="scientific">Caldisphaera lagunensis (strain DSM 15908 / JCM 11604 / ANMR 0165 / IC-154)</name>
    <dbReference type="NCBI Taxonomy" id="1056495"/>
    <lineage>
        <taxon>Archaea</taxon>
        <taxon>Thermoproteota</taxon>
        <taxon>Thermoprotei</taxon>
        <taxon>Acidilobales</taxon>
        <taxon>Caldisphaeraceae</taxon>
        <taxon>Caldisphaera</taxon>
    </lineage>
</organism>
<keyword evidence="7 10" id="KW-0271">Exosome</keyword>
<keyword evidence="8" id="KW-0460">Magnesium</keyword>
<dbReference type="RefSeq" id="WP_015232394.1">
    <property type="nucleotide sequence ID" value="NC_019791.1"/>
</dbReference>
<comment type="similarity">
    <text evidence="10">Belongs to the archaeal DnaG primase family.</text>
</comment>
<reference evidence="14" key="1">
    <citation type="submission" date="2012-03" db="EMBL/GenBank/DDBJ databases">
        <title>Complete genome of Caldisphaera lagunensis DSM 15908.</title>
        <authorList>
            <person name="Lucas S."/>
            <person name="Copeland A."/>
            <person name="Lapidus A."/>
            <person name="Glavina del Rio T."/>
            <person name="Dalin E."/>
            <person name="Tice H."/>
            <person name="Bruce D."/>
            <person name="Goodwin L."/>
            <person name="Pitluck S."/>
            <person name="Peters L."/>
            <person name="Mikhailova N."/>
            <person name="Teshima H."/>
            <person name="Kyrpides N."/>
            <person name="Mavromatis K."/>
            <person name="Ivanova N."/>
            <person name="Brettin T."/>
            <person name="Detter J.C."/>
            <person name="Han C."/>
            <person name="Larimer F."/>
            <person name="Land M."/>
            <person name="Hauser L."/>
            <person name="Markowitz V."/>
            <person name="Cheng J.-F."/>
            <person name="Hugenholtz P."/>
            <person name="Woyke T."/>
            <person name="Wu D."/>
            <person name="Spring S."/>
            <person name="Schroeder M."/>
            <person name="Brambilla E."/>
            <person name="Klenk H.-P."/>
            <person name="Eisen J.A."/>
        </authorList>
    </citation>
    <scope>NUCLEOTIDE SEQUENCE [LARGE SCALE GENOMIC DNA]</scope>
    <source>
        <strain evidence="14">DSM 15908 / JCM 11604 / IC-154</strain>
    </source>
</reference>
<evidence type="ECO:0000259" key="12">
    <source>
        <dbReference type="PROSITE" id="PS50880"/>
    </source>
</evidence>
<evidence type="ECO:0000256" key="11">
    <source>
        <dbReference type="SAM" id="MobiDB-lite"/>
    </source>
</evidence>
<keyword evidence="9 10" id="KW-0804">Transcription</keyword>
<keyword evidence="3 10" id="KW-0808">Transferase</keyword>
<evidence type="ECO:0000256" key="3">
    <source>
        <dbReference type="ARBA" id="ARBA00022679"/>
    </source>
</evidence>
<dbReference type="GO" id="GO:0000178">
    <property type="term" value="C:exosome (RNase complex)"/>
    <property type="evidence" value="ECO:0007669"/>
    <property type="project" value="UniProtKB-KW"/>
</dbReference>
<dbReference type="PANTHER" id="PTHR30313:SF2">
    <property type="entry name" value="DNA PRIMASE"/>
    <property type="match status" value="1"/>
</dbReference>
<dbReference type="EC" id="2.7.7.101" evidence="10"/>
<dbReference type="PROSITE" id="PS50880">
    <property type="entry name" value="TOPRIM"/>
    <property type="match status" value="1"/>
</dbReference>
<evidence type="ECO:0000256" key="9">
    <source>
        <dbReference type="ARBA" id="ARBA00023163"/>
    </source>
</evidence>
<keyword evidence="2 10" id="KW-0639">Primosome</keyword>
<dbReference type="SMART" id="SM00493">
    <property type="entry name" value="TOPRIM"/>
    <property type="match status" value="1"/>
</dbReference>
<dbReference type="EMBL" id="CP003378">
    <property type="protein sequence ID" value="AFZ70497.1"/>
    <property type="molecule type" value="Genomic_DNA"/>
</dbReference>
<dbReference type="SUPFAM" id="SSF110455">
    <property type="entry name" value="Toprim domain"/>
    <property type="match status" value="1"/>
</dbReference>
<dbReference type="Gene3D" id="3.40.1360.10">
    <property type="match status" value="1"/>
</dbReference>
<evidence type="ECO:0000256" key="10">
    <source>
        <dbReference type="HAMAP-Rule" id="MF_00007"/>
    </source>
</evidence>
<comment type="catalytic activity">
    <reaction evidence="10">
        <text>ssDNA + n NTP = ssDNA/pppN(pN)n-1 hybrid + (n-1) diphosphate.</text>
        <dbReference type="EC" id="2.7.7.101"/>
    </reaction>
</comment>
<dbReference type="Pfam" id="PF01751">
    <property type="entry name" value="Toprim"/>
    <property type="match status" value="1"/>
</dbReference>
<proteinExistence type="inferred from homology"/>
<dbReference type="FunCoup" id="L0ABI7">
    <property type="interactions" value="1"/>
</dbReference>
<evidence type="ECO:0000256" key="5">
    <source>
        <dbReference type="ARBA" id="ARBA00022705"/>
    </source>
</evidence>
<keyword evidence="4 10" id="KW-0548">Nucleotidyltransferase</keyword>
<evidence type="ECO:0000256" key="8">
    <source>
        <dbReference type="ARBA" id="ARBA00022842"/>
    </source>
</evidence>
<evidence type="ECO:0000256" key="4">
    <source>
        <dbReference type="ARBA" id="ARBA00022695"/>
    </source>
</evidence>
<name>L0ABI7_CALLD</name>
<keyword evidence="14" id="KW-1185">Reference proteome</keyword>
<evidence type="ECO:0000256" key="1">
    <source>
        <dbReference type="ARBA" id="ARBA00022478"/>
    </source>
</evidence>
<evidence type="ECO:0000313" key="13">
    <source>
        <dbReference type="EMBL" id="AFZ70497.1"/>
    </source>
</evidence>
<protein>
    <recommendedName>
        <fullName evidence="10">DNA primase DnaG</fullName>
        <ecNumber evidence="10">2.7.7.101</ecNumber>
    </recommendedName>
</protein>
<feature type="domain" description="Toprim" evidence="12">
    <location>
        <begin position="165"/>
        <end position="241"/>
    </location>
</feature>
<sequence>MKYLIKASFEVDGRVDKHDVIGAVFGQTEGLLGSEFNLEQLQNKDKIGRVHIDMKYQGTKSVGILQIPSNLDRVETVLLAAMIESVDRVGPYTSRITIDDIQDLRIEKLQKIVERARQLLQRVKEQEPDIKEILREISQKPEVQAKVIEIGEERLPAGPDVEKADTIIIVEGRADVINLMKYGYTNTVALEGAREKVPQTIVELAKNKKVIAFVDGDRGGDLILKNLLDQVHVDYVARAPKDMEVEQLTGKEIARALSQMMPAEAVKQQLLSIKETKEEAEAAHEQTLPETQKIEKKEEIVQPETPSQQVVQEEKVEQKHELVSQLVVPKQVIDNIKNIKGTLEAIIYDRDWKEITRIKVRDLFTWLDTAQQNSAYAIIFDGIITQRILDLAGEKGIVLLIGARIGSKISSKRGDVKFATFSDLT</sequence>
<keyword evidence="5 10" id="KW-0235">DNA replication</keyword>
<dbReference type="GO" id="GO:1990077">
    <property type="term" value="C:primosome complex"/>
    <property type="evidence" value="ECO:0007669"/>
    <property type="project" value="UniProtKB-KW"/>
</dbReference>
<dbReference type="GO" id="GO:0000428">
    <property type="term" value="C:DNA-directed RNA polymerase complex"/>
    <property type="evidence" value="ECO:0007669"/>
    <property type="project" value="UniProtKB-KW"/>
</dbReference>
<comment type="subunit">
    <text evidence="10">Forms a ternary complex with MCM helicase and DNA. Component of the archaeal exosome complex.</text>
</comment>
<feature type="region of interest" description="Disordered" evidence="11">
    <location>
        <begin position="278"/>
        <end position="309"/>
    </location>
</feature>